<dbReference type="InterPro" id="IPR008271">
    <property type="entry name" value="Ser/Thr_kinase_AS"/>
</dbReference>
<dbReference type="Proteomes" id="UP000676194">
    <property type="component" value="Chromosome"/>
</dbReference>
<dbReference type="InterPro" id="IPR019734">
    <property type="entry name" value="TPR_rpt"/>
</dbReference>
<gene>
    <name evidence="11" type="ORF">KIH39_23055</name>
</gene>
<evidence type="ECO:0000256" key="6">
    <source>
        <dbReference type="ARBA" id="ARBA00022840"/>
    </source>
</evidence>
<feature type="transmembrane region" description="Helical" evidence="9">
    <location>
        <begin position="366"/>
        <end position="389"/>
    </location>
</feature>
<keyword evidence="12" id="KW-1185">Reference proteome</keyword>
<dbReference type="EMBL" id="CP074694">
    <property type="protein sequence ID" value="QVL31688.1"/>
    <property type="molecule type" value="Genomic_DNA"/>
</dbReference>
<dbReference type="Gene3D" id="1.10.510.10">
    <property type="entry name" value="Transferase(Phosphotransferase) domain 1"/>
    <property type="match status" value="1"/>
</dbReference>
<dbReference type="GO" id="GO:0004674">
    <property type="term" value="F:protein serine/threonine kinase activity"/>
    <property type="evidence" value="ECO:0007669"/>
    <property type="project" value="UniProtKB-KW"/>
</dbReference>
<dbReference type="InterPro" id="IPR000719">
    <property type="entry name" value="Prot_kinase_dom"/>
</dbReference>
<keyword evidence="2" id="KW-0723">Serine/threonine-protein kinase</keyword>
<dbReference type="SMART" id="SM00220">
    <property type="entry name" value="S_TKc"/>
    <property type="match status" value="1"/>
</dbReference>
<evidence type="ECO:0000259" key="10">
    <source>
        <dbReference type="PROSITE" id="PS50011"/>
    </source>
</evidence>
<dbReference type="InterPro" id="IPR011009">
    <property type="entry name" value="Kinase-like_dom_sf"/>
</dbReference>
<dbReference type="Gene3D" id="1.25.40.10">
    <property type="entry name" value="Tetratricopeptide repeat domain"/>
    <property type="match status" value="2"/>
</dbReference>
<evidence type="ECO:0000256" key="9">
    <source>
        <dbReference type="SAM" id="Phobius"/>
    </source>
</evidence>
<feature type="repeat" description="TPR" evidence="7">
    <location>
        <begin position="709"/>
        <end position="742"/>
    </location>
</feature>
<evidence type="ECO:0000256" key="5">
    <source>
        <dbReference type="ARBA" id="ARBA00022777"/>
    </source>
</evidence>
<keyword evidence="7" id="KW-0802">TPR repeat</keyword>
<dbReference type="EC" id="2.7.11.1" evidence="1"/>
<dbReference type="RefSeq" id="WP_213495827.1">
    <property type="nucleotide sequence ID" value="NZ_CP074694.1"/>
</dbReference>
<evidence type="ECO:0000256" key="3">
    <source>
        <dbReference type="ARBA" id="ARBA00022679"/>
    </source>
</evidence>
<keyword evidence="9" id="KW-0472">Membrane</keyword>
<dbReference type="GO" id="GO:0005524">
    <property type="term" value="F:ATP binding"/>
    <property type="evidence" value="ECO:0007669"/>
    <property type="project" value="UniProtKB-UniRule"/>
</dbReference>
<evidence type="ECO:0000256" key="7">
    <source>
        <dbReference type="PROSITE-ProRule" id="PRU00339"/>
    </source>
</evidence>
<evidence type="ECO:0000313" key="12">
    <source>
        <dbReference type="Proteomes" id="UP000676194"/>
    </source>
</evidence>
<dbReference type="PROSITE" id="PS50011">
    <property type="entry name" value="PROTEIN_KINASE_DOM"/>
    <property type="match status" value="1"/>
</dbReference>
<dbReference type="Gene3D" id="3.30.200.20">
    <property type="entry name" value="Phosphorylase Kinase, domain 1"/>
    <property type="match status" value="1"/>
</dbReference>
<protein>
    <recommendedName>
        <fullName evidence="1">non-specific serine/threonine protein kinase</fullName>
        <ecNumber evidence="1">2.7.11.1</ecNumber>
    </recommendedName>
</protein>
<evidence type="ECO:0000256" key="4">
    <source>
        <dbReference type="ARBA" id="ARBA00022741"/>
    </source>
</evidence>
<feature type="binding site" evidence="8">
    <location>
        <position position="108"/>
    </location>
    <ligand>
        <name>ATP</name>
        <dbReference type="ChEBI" id="CHEBI:30616"/>
    </ligand>
</feature>
<dbReference type="InterPro" id="IPR011990">
    <property type="entry name" value="TPR-like_helical_dom_sf"/>
</dbReference>
<dbReference type="PROSITE" id="PS00107">
    <property type="entry name" value="PROTEIN_KINASE_ATP"/>
    <property type="match status" value="1"/>
</dbReference>
<dbReference type="FunFam" id="1.10.510.10:FF:000021">
    <property type="entry name" value="Serine/threonine protein kinase"/>
    <property type="match status" value="1"/>
</dbReference>
<keyword evidence="3" id="KW-0808">Transferase</keyword>
<dbReference type="Pfam" id="PF13432">
    <property type="entry name" value="TPR_16"/>
    <property type="match status" value="1"/>
</dbReference>
<keyword evidence="9" id="KW-1133">Transmembrane helix</keyword>
<name>A0A8E6EXJ4_9BACT</name>
<dbReference type="PANTHER" id="PTHR43289:SF6">
    <property type="entry name" value="SERINE_THREONINE-PROTEIN KINASE NEKL-3"/>
    <property type="match status" value="1"/>
</dbReference>
<keyword evidence="6 8" id="KW-0067">ATP-binding</keyword>
<dbReference type="CDD" id="cd14014">
    <property type="entry name" value="STKc_PknB_like"/>
    <property type="match status" value="1"/>
</dbReference>
<organism evidence="11 12">
    <name type="scientific">Telmatocola sphagniphila</name>
    <dbReference type="NCBI Taxonomy" id="1123043"/>
    <lineage>
        <taxon>Bacteria</taxon>
        <taxon>Pseudomonadati</taxon>
        <taxon>Planctomycetota</taxon>
        <taxon>Planctomycetia</taxon>
        <taxon>Gemmatales</taxon>
        <taxon>Gemmataceae</taxon>
    </lineage>
</organism>
<proteinExistence type="predicted"/>
<keyword evidence="9" id="KW-0812">Transmembrane</keyword>
<feature type="domain" description="Protein kinase" evidence="10">
    <location>
        <begin position="79"/>
        <end position="341"/>
    </location>
</feature>
<keyword evidence="5 11" id="KW-0418">Kinase</keyword>
<dbReference type="AlphaFoldDB" id="A0A8E6EXJ4"/>
<sequence length="1114" mass="124587">MLEDQRIEQMMDALIDSLSTPEEVCSDCPELLPEVRERWQRLRIVQAEVNALFPPPSDESASNPTALSNSKTLPHIPGYELEAILGRGGMGIVFRAKHLRLNRVVALKMALAGAYAAPNERERFQREAEAVAGLRHANIVQVYDVGDSEGQPYFTMEFIGGGSLAQRLEGTPQSARASAVLVETLAEAVQAAHESGIVHRDLKPANVLLTEDGTPKIADFGVARRLEGETRLTLSGIAVGTPSYMAPEQATGNALAVGPAADTYALGAILYELLTGLPPFKAESVAETIQNVIAQDPIPPSRLNSKIPRDLETICLKCLQKEPRLRYESAGALAKDLHSFHLGEAISARPESLLAKMARKVRRRPFLFAALGLSILSTFFLVGSGLWMLSERAATYQAAEADLNEMNELLKNSSWTEARAALERAKGRLGERPPVRLIQRLERGRLNLELVDRLDAIRLEGFVMREDSLDFKPSDIAYENAFRQAGLVVPGEVDTDVAASQISSSPIKSLLLAALDQWAACRIKNDNRKEWLIEVIRKADPELTSWRTRVNDPGIWKDDAALTKLIDTAPNTYPSLPVLLLLEQRMREAGKDPLPFLKSVQQAHPGDFWANTRLARALFQSDPRESVRFYQAALGIRPGAVVIRNELAGALELSERKEEAVAQFRLAVDSVPTFASAQTNLATILSRLGRHDEALERVQLAFQQGIQTSGLYRVLGYSLMAKERQDDAESAFRRAIKLNPGDMWAQDGLRKALIHQGKFEEASAPWKMALSSHPSEHKYWYGYAELCLFLGQENEYCSARRELLEKFGNDSFSVTAERTARACLLLQSTEAERKQTVALIDKTLREVDRSRYQQFYASLLFVKGLAEYREERFEQAISTMRGDASGVLGPAPRLVLAMALHQRGLQAEARKTLADAISSHDWRSKNIRDQDGWIFHVLRREAEHLILPNLAAFLNGKYAPRDNDERLALIGVCEFQNRTHALTKLYDDAFAANCELFESFDERQRLFAIHASALAGIGRGSDTSVLTEPERIKCRKLARLWLQDWMDSLSKSTTGTPKSREILRRVYTQWKKDPDLSGIRELAELEKLPEVERKEFVKIWETIDKALRDVERSK</sequence>
<dbReference type="KEGG" id="tsph:KIH39_23055"/>
<evidence type="ECO:0000256" key="1">
    <source>
        <dbReference type="ARBA" id="ARBA00012513"/>
    </source>
</evidence>
<dbReference type="InterPro" id="IPR017441">
    <property type="entry name" value="Protein_kinase_ATP_BS"/>
</dbReference>
<keyword evidence="4 8" id="KW-0547">Nucleotide-binding</keyword>
<dbReference type="PANTHER" id="PTHR43289">
    <property type="entry name" value="MITOGEN-ACTIVATED PROTEIN KINASE KINASE KINASE 20-RELATED"/>
    <property type="match status" value="1"/>
</dbReference>
<evidence type="ECO:0000313" key="11">
    <source>
        <dbReference type="EMBL" id="QVL31688.1"/>
    </source>
</evidence>
<dbReference type="SMART" id="SM00028">
    <property type="entry name" value="TPR"/>
    <property type="match status" value="3"/>
</dbReference>
<dbReference type="SUPFAM" id="SSF48452">
    <property type="entry name" value="TPR-like"/>
    <property type="match status" value="1"/>
</dbReference>
<dbReference type="PROSITE" id="PS50005">
    <property type="entry name" value="TPR"/>
    <property type="match status" value="1"/>
</dbReference>
<accession>A0A8E6EXJ4</accession>
<reference evidence="11" key="1">
    <citation type="submission" date="2021-05" db="EMBL/GenBank/DDBJ databases">
        <title>Complete genome sequence of the cellulolytic planctomycete Telmatocola sphagniphila SP2T and characterization of the first cellulase from planctomycetes.</title>
        <authorList>
            <person name="Rakitin A.L."/>
            <person name="Beletsky A.V."/>
            <person name="Naumoff D.G."/>
            <person name="Kulichevskaya I.S."/>
            <person name="Mardanov A.V."/>
            <person name="Ravin N.V."/>
            <person name="Dedysh S.N."/>
        </authorList>
    </citation>
    <scope>NUCLEOTIDE SEQUENCE</scope>
    <source>
        <strain evidence="11">SP2T</strain>
    </source>
</reference>
<dbReference type="Pfam" id="PF00069">
    <property type="entry name" value="Pkinase"/>
    <property type="match status" value="1"/>
</dbReference>
<dbReference type="PROSITE" id="PS00108">
    <property type="entry name" value="PROTEIN_KINASE_ST"/>
    <property type="match status" value="1"/>
</dbReference>
<dbReference type="SUPFAM" id="SSF56112">
    <property type="entry name" value="Protein kinase-like (PK-like)"/>
    <property type="match status" value="1"/>
</dbReference>
<evidence type="ECO:0000256" key="2">
    <source>
        <dbReference type="ARBA" id="ARBA00022527"/>
    </source>
</evidence>
<evidence type="ECO:0000256" key="8">
    <source>
        <dbReference type="PROSITE-ProRule" id="PRU10141"/>
    </source>
</evidence>